<evidence type="ECO:0000313" key="15">
    <source>
        <dbReference type="Proteomes" id="UP000700596"/>
    </source>
</evidence>
<dbReference type="EMBL" id="JAGMWT010000012">
    <property type="protein sequence ID" value="KAH7118720.1"/>
    <property type="molecule type" value="Genomic_DNA"/>
</dbReference>
<dbReference type="InterPro" id="IPR011583">
    <property type="entry name" value="Chitinase_II/V-like_cat"/>
</dbReference>
<name>A0A9P9DFY7_9PLEO</name>
<dbReference type="GO" id="GO:0008843">
    <property type="term" value="F:endochitinase activity"/>
    <property type="evidence" value="ECO:0007669"/>
    <property type="project" value="UniProtKB-EC"/>
</dbReference>
<dbReference type="PANTHER" id="PTHR11177:SF317">
    <property type="entry name" value="CHITINASE 12-RELATED"/>
    <property type="match status" value="1"/>
</dbReference>
<dbReference type="GO" id="GO:0008061">
    <property type="term" value="F:chitin binding"/>
    <property type="evidence" value="ECO:0007669"/>
    <property type="project" value="InterPro"/>
</dbReference>
<dbReference type="PROSITE" id="PS01095">
    <property type="entry name" value="GH18_1"/>
    <property type="match status" value="1"/>
</dbReference>
<dbReference type="Gene3D" id="3.10.50.10">
    <property type="match status" value="1"/>
</dbReference>
<dbReference type="OrthoDB" id="76388at2759"/>
<evidence type="ECO:0000256" key="12">
    <source>
        <dbReference type="SAM" id="SignalP"/>
    </source>
</evidence>
<evidence type="ECO:0000256" key="1">
    <source>
        <dbReference type="ARBA" id="ARBA00000822"/>
    </source>
</evidence>
<keyword evidence="6 11" id="KW-0378">Hydrolase</keyword>
<keyword evidence="9 11" id="KW-0326">Glycosidase</keyword>
<dbReference type="InterPro" id="IPR001579">
    <property type="entry name" value="Glyco_hydro_18_chit_AS"/>
</dbReference>
<protein>
    <recommendedName>
        <fullName evidence="4">chitinase</fullName>
        <ecNumber evidence="4">3.2.1.14</ecNumber>
    </recommendedName>
</protein>
<sequence length="418" mass="46969">MRFLTAASLFIAPFLVSAVPIKQSTSSKSYDVGVFYVNWAIYGRQHFVTDLPQEKLTKITYAFANVNSTTGEVFLSDEWADVQFQYPGDVASNGTALYGNFNQLFKLKQKNRNLKVVLSVGGWSYRENFRTALATNTTRTRFATSTLNLIADLGLDGIDVDWEYPEDATDAANLVSTIKLMRQTYDTYSAEHADNYHFKIDISAPAGPLRYNAMPVKQLDEYVDEWNLMAFDYQGPGFSNFTGHLSNVYPSKSNPVSTDFNTEQAIKYYKDNISDSKRIILGMPLYGRSFADTDGIGKRFNGSGDGTWEAGVLDYKSLPLNGSTVYTDKKILASYSYDNKTRQLVSFDTPAVQAMKTKYLKDQRLGGAWWWDSSSDRTDDKSLVSTVYEALGGARVLAQRQNCITFPISKYDNVRRVA</sequence>
<dbReference type="InterPro" id="IPR017853">
    <property type="entry name" value="GH"/>
</dbReference>
<feature type="chain" id="PRO_5040385165" description="chitinase" evidence="12">
    <location>
        <begin position="19"/>
        <end position="418"/>
    </location>
</feature>
<keyword evidence="15" id="KW-1185">Reference proteome</keyword>
<evidence type="ECO:0000256" key="11">
    <source>
        <dbReference type="RuleBase" id="RU000489"/>
    </source>
</evidence>
<dbReference type="SUPFAM" id="SSF51445">
    <property type="entry name" value="(Trans)glycosidases"/>
    <property type="match status" value="1"/>
</dbReference>
<evidence type="ECO:0000256" key="2">
    <source>
        <dbReference type="ARBA" id="ARBA00004613"/>
    </source>
</evidence>
<dbReference type="Proteomes" id="UP000700596">
    <property type="component" value="Unassembled WGS sequence"/>
</dbReference>
<dbReference type="EC" id="3.2.1.14" evidence="4"/>
<comment type="catalytic activity">
    <reaction evidence="1">
        <text>Random endo-hydrolysis of N-acetyl-beta-D-glucosaminide (1-&gt;4)-beta-linkages in chitin and chitodextrins.</text>
        <dbReference type="EC" id="3.2.1.14"/>
    </reaction>
</comment>
<feature type="signal peptide" evidence="12">
    <location>
        <begin position="1"/>
        <end position="18"/>
    </location>
</feature>
<evidence type="ECO:0000256" key="4">
    <source>
        <dbReference type="ARBA" id="ARBA00012729"/>
    </source>
</evidence>
<dbReference type="PANTHER" id="PTHR11177">
    <property type="entry name" value="CHITINASE"/>
    <property type="match status" value="1"/>
</dbReference>
<gene>
    <name evidence="14" type="ORF">B0J11DRAFT_466975</name>
</gene>
<dbReference type="FunFam" id="3.20.20.80:FF:000075">
    <property type="entry name" value="Sporulation-specific chitinase"/>
    <property type="match status" value="1"/>
</dbReference>
<reference evidence="14" key="1">
    <citation type="journal article" date="2021" name="Nat. Commun.">
        <title>Genetic determinants of endophytism in the Arabidopsis root mycobiome.</title>
        <authorList>
            <person name="Mesny F."/>
            <person name="Miyauchi S."/>
            <person name="Thiergart T."/>
            <person name="Pickel B."/>
            <person name="Atanasova L."/>
            <person name="Karlsson M."/>
            <person name="Huettel B."/>
            <person name="Barry K.W."/>
            <person name="Haridas S."/>
            <person name="Chen C."/>
            <person name="Bauer D."/>
            <person name="Andreopoulos W."/>
            <person name="Pangilinan J."/>
            <person name="LaButti K."/>
            <person name="Riley R."/>
            <person name="Lipzen A."/>
            <person name="Clum A."/>
            <person name="Drula E."/>
            <person name="Henrissat B."/>
            <person name="Kohler A."/>
            <person name="Grigoriev I.V."/>
            <person name="Martin F.M."/>
            <person name="Hacquard S."/>
        </authorList>
    </citation>
    <scope>NUCLEOTIDE SEQUENCE</scope>
    <source>
        <strain evidence="14">MPI-CAGE-CH-0243</strain>
    </source>
</reference>
<dbReference type="CDD" id="cd06548">
    <property type="entry name" value="GH18_chitinase"/>
    <property type="match status" value="1"/>
</dbReference>
<evidence type="ECO:0000256" key="9">
    <source>
        <dbReference type="ARBA" id="ARBA00023295"/>
    </source>
</evidence>
<dbReference type="GO" id="GO:0005576">
    <property type="term" value="C:extracellular region"/>
    <property type="evidence" value="ECO:0007669"/>
    <property type="project" value="UniProtKB-SubCell"/>
</dbReference>
<dbReference type="FunFam" id="3.10.50.10:FF:000005">
    <property type="entry name" value="Endochitinase B1"/>
    <property type="match status" value="1"/>
</dbReference>
<dbReference type="GO" id="GO:0000272">
    <property type="term" value="P:polysaccharide catabolic process"/>
    <property type="evidence" value="ECO:0007669"/>
    <property type="project" value="UniProtKB-KW"/>
</dbReference>
<dbReference type="InterPro" id="IPR001223">
    <property type="entry name" value="Glyco_hydro18_cat"/>
</dbReference>
<evidence type="ECO:0000256" key="10">
    <source>
        <dbReference type="ARBA" id="ARBA00023326"/>
    </source>
</evidence>
<comment type="caution">
    <text evidence="14">The sequence shown here is derived from an EMBL/GenBank/DDBJ whole genome shotgun (WGS) entry which is preliminary data.</text>
</comment>
<organism evidence="14 15">
    <name type="scientific">Dendryphion nanum</name>
    <dbReference type="NCBI Taxonomy" id="256645"/>
    <lineage>
        <taxon>Eukaryota</taxon>
        <taxon>Fungi</taxon>
        <taxon>Dikarya</taxon>
        <taxon>Ascomycota</taxon>
        <taxon>Pezizomycotina</taxon>
        <taxon>Dothideomycetes</taxon>
        <taxon>Pleosporomycetidae</taxon>
        <taxon>Pleosporales</taxon>
        <taxon>Torulaceae</taxon>
        <taxon>Dendryphion</taxon>
    </lineage>
</organism>
<evidence type="ECO:0000256" key="7">
    <source>
        <dbReference type="ARBA" id="ARBA00023024"/>
    </source>
</evidence>
<comment type="subcellular location">
    <subcellularLocation>
        <location evidence="2">Secreted</location>
    </subcellularLocation>
</comment>
<keyword evidence="5" id="KW-0964">Secreted</keyword>
<dbReference type="AlphaFoldDB" id="A0A9P9DFY7"/>
<dbReference type="PROSITE" id="PS51910">
    <property type="entry name" value="GH18_2"/>
    <property type="match status" value="1"/>
</dbReference>
<evidence type="ECO:0000256" key="5">
    <source>
        <dbReference type="ARBA" id="ARBA00022525"/>
    </source>
</evidence>
<dbReference type="InterPro" id="IPR029070">
    <property type="entry name" value="Chitinase_insertion_sf"/>
</dbReference>
<dbReference type="SUPFAM" id="SSF54556">
    <property type="entry name" value="Chitinase insertion domain"/>
    <property type="match status" value="1"/>
</dbReference>
<comment type="similarity">
    <text evidence="3">Belongs to the glycosyl hydrolase 18 family. Chitinase class V subfamily.</text>
</comment>
<evidence type="ECO:0000259" key="13">
    <source>
        <dbReference type="PROSITE" id="PS51910"/>
    </source>
</evidence>
<evidence type="ECO:0000256" key="3">
    <source>
        <dbReference type="ARBA" id="ARBA00008682"/>
    </source>
</evidence>
<dbReference type="InterPro" id="IPR050314">
    <property type="entry name" value="Glycosyl_Hydrlase_18"/>
</dbReference>
<evidence type="ECO:0000256" key="8">
    <source>
        <dbReference type="ARBA" id="ARBA00023277"/>
    </source>
</evidence>
<keyword evidence="10" id="KW-0624">Polysaccharide degradation</keyword>
<dbReference type="Gene3D" id="3.20.20.80">
    <property type="entry name" value="Glycosidases"/>
    <property type="match status" value="1"/>
</dbReference>
<evidence type="ECO:0000313" key="14">
    <source>
        <dbReference type="EMBL" id="KAH7118720.1"/>
    </source>
</evidence>
<dbReference type="Pfam" id="PF00704">
    <property type="entry name" value="Glyco_hydro_18"/>
    <property type="match status" value="1"/>
</dbReference>
<feature type="domain" description="GH18" evidence="13">
    <location>
        <begin position="30"/>
        <end position="394"/>
    </location>
</feature>
<dbReference type="SMART" id="SM00636">
    <property type="entry name" value="Glyco_18"/>
    <property type="match status" value="1"/>
</dbReference>
<keyword evidence="7" id="KW-0146">Chitin degradation</keyword>
<keyword evidence="12" id="KW-0732">Signal</keyword>
<dbReference type="GO" id="GO:0006032">
    <property type="term" value="P:chitin catabolic process"/>
    <property type="evidence" value="ECO:0007669"/>
    <property type="project" value="UniProtKB-KW"/>
</dbReference>
<evidence type="ECO:0000256" key="6">
    <source>
        <dbReference type="ARBA" id="ARBA00022801"/>
    </source>
</evidence>
<keyword evidence="8" id="KW-0119">Carbohydrate metabolism</keyword>
<proteinExistence type="inferred from homology"/>
<accession>A0A9P9DFY7</accession>